<evidence type="ECO:0000259" key="7">
    <source>
        <dbReference type="PROSITE" id="PS50982"/>
    </source>
</evidence>
<evidence type="ECO:0000256" key="6">
    <source>
        <dbReference type="SAM" id="MobiDB-lite"/>
    </source>
</evidence>
<dbReference type="GO" id="GO:0003677">
    <property type="term" value="F:DNA binding"/>
    <property type="evidence" value="ECO:0007669"/>
    <property type="project" value="UniProtKB-KW"/>
</dbReference>
<organism evidence="8 9">
    <name type="scientific">Crotalaria pallida</name>
    <name type="common">Smooth rattlebox</name>
    <name type="synonym">Crotalaria striata</name>
    <dbReference type="NCBI Taxonomy" id="3830"/>
    <lineage>
        <taxon>Eukaryota</taxon>
        <taxon>Viridiplantae</taxon>
        <taxon>Streptophyta</taxon>
        <taxon>Embryophyta</taxon>
        <taxon>Tracheophyta</taxon>
        <taxon>Spermatophyta</taxon>
        <taxon>Magnoliopsida</taxon>
        <taxon>eudicotyledons</taxon>
        <taxon>Gunneridae</taxon>
        <taxon>Pentapetalae</taxon>
        <taxon>rosids</taxon>
        <taxon>fabids</taxon>
        <taxon>Fabales</taxon>
        <taxon>Fabaceae</taxon>
        <taxon>Papilionoideae</taxon>
        <taxon>50 kb inversion clade</taxon>
        <taxon>genistoids sensu lato</taxon>
        <taxon>core genistoids</taxon>
        <taxon>Crotalarieae</taxon>
        <taxon>Crotalaria</taxon>
    </lineage>
</organism>
<dbReference type="EMBL" id="JAYWIO010000007">
    <property type="protein sequence ID" value="KAK7250744.1"/>
    <property type="molecule type" value="Genomic_DNA"/>
</dbReference>
<dbReference type="InterPro" id="IPR016177">
    <property type="entry name" value="DNA-bd_dom_sf"/>
</dbReference>
<gene>
    <name evidence="8" type="ORF">RIF29_33382</name>
</gene>
<dbReference type="InterPro" id="IPR001739">
    <property type="entry name" value="Methyl_CpG_DNA-bd"/>
</dbReference>
<evidence type="ECO:0000313" key="8">
    <source>
        <dbReference type="EMBL" id="KAK7250744.1"/>
    </source>
</evidence>
<comment type="subcellular location">
    <subcellularLocation>
        <location evidence="1">Nucleus</location>
    </subcellularLocation>
</comment>
<feature type="domain" description="MBD" evidence="7">
    <location>
        <begin position="52"/>
        <end position="104"/>
    </location>
</feature>
<comment type="caution">
    <text evidence="8">The sequence shown here is derived from an EMBL/GenBank/DDBJ whole genome shotgun (WGS) entry which is preliminary data.</text>
</comment>
<dbReference type="SUPFAM" id="SSF54171">
    <property type="entry name" value="DNA-binding domain"/>
    <property type="match status" value="1"/>
</dbReference>
<evidence type="ECO:0000256" key="3">
    <source>
        <dbReference type="ARBA" id="ARBA00023125"/>
    </source>
</evidence>
<keyword evidence="5" id="KW-0539">Nucleus</keyword>
<feature type="region of interest" description="Disordered" evidence="6">
    <location>
        <begin position="1"/>
        <end position="21"/>
    </location>
</feature>
<name>A0AAN9E7R5_CROPI</name>
<dbReference type="GO" id="GO:0005634">
    <property type="term" value="C:nucleus"/>
    <property type="evidence" value="ECO:0007669"/>
    <property type="project" value="UniProtKB-SubCell"/>
</dbReference>
<keyword evidence="3" id="KW-0238">DNA-binding</keyword>
<keyword evidence="4" id="KW-0804">Transcription</keyword>
<dbReference type="PROSITE" id="PS50982">
    <property type="entry name" value="MBD"/>
    <property type="match status" value="1"/>
</dbReference>
<evidence type="ECO:0000256" key="4">
    <source>
        <dbReference type="ARBA" id="ARBA00023163"/>
    </source>
</evidence>
<keyword evidence="9" id="KW-1185">Reference proteome</keyword>
<accession>A0AAN9E7R5</accession>
<evidence type="ECO:0000256" key="2">
    <source>
        <dbReference type="ARBA" id="ARBA00023015"/>
    </source>
</evidence>
<protein>
    <recommendedName>
        <fullName evidence="7">MBD domain-containing protein</fullName>
    </recommendedName>
</protein>
<sequence length="104" mass="12375">MEKKEIQNGESSRKRKVSEIHSETITLSEESKLTLEKIKKNKSKGESECTFHDNKTPRYSWLHKGWVVEERRMKTRRVYKCYYDPDGNLYRSKDEVKAMCGLLD</sequence>
<dbReference type="Gene3D" id="3.30.890.10">
    <property type="entry name" value="Methyl-cpg-binding Protein 2, Chain A"/>
    <property type="match status" value="1"/>
</dbReference>
<evidence type="ECO:0000256" key="1">
    <source>
        <dbReference type="ARBA" id="ARBA00004123"/>
    </source>
</evidence>
<keyword evidence="2" id="KW-0805">Transcription regulation</keyword>
<proteinExistence type="predicted"/>
<evidence type="ECO:0000313" key="9">
    <source>
        <dbReference type="Proteomes" id="UP001372338"/>
    </source>
</evidence>
<dbReference type="Proteomes" id="UP001372338">
    <property type="component" value="Unassembled WGS sequence"/>
</dbReference>
<evidence type="ECO:0000256" key="5">
    <source>
        <dbReference type="ARBA" id="ARBA00023242"/>
    </source>
</evidence>
<reference evidence="8 9" key="1">
    <citation type="submission" date="2024-01" db="EMBL/GenBank/DDBJ databases">
        <title>The genomes of 5 underutilized Papilionoideae crops provide insights into root nodulation and disease resistanc.</title>
        <authorList>
            <person name="Yuan L."/>
        </authorList>
    </citation>
    <scope>NUCLEOTIDE SEQUENCE [LARGE SCALE GENOMIC DNA]</scope>
    <source>
        <strain evidence="8">ZHUSHIDOU_FW_LH</strain>
        <tissue evidence="8">Leaf</tissue>
    </source>
</reference>
<dbReference type="Pfam" id="PF01429">
    <property type="entry name" value="MBD"/>
    <property type="match status" value="1"/>
</dbReference>
<dbReference type="AlphaFoldDB" id="A0AAN9E7R5"/>